<keyword evidence="10" id="KW-0732">Signal</keyword>
<feature type="transmembrane region" description="Helical" evidence="9">
    <location>
        <begin position="85"/>
        <end position="103"/>
    </location>
</feature>
<keyword evidence="6" id="KW-0256">Endoplasmic reticulum</keyword>
<evidence type="ECO:0000256" key="9">
    <source>
        <dbReference type="SAM" id="Phobius"/>
    </source>
</evidence>
<feature type="transmembrane region" description="Helical" evidence="9">
    <location>
        <begin position="291"/>
        <end position="310"/>
    </location>
</feature>
<keyword evidence="12" id="KW-1185">Reference proteome</keyword>
<feature type="transmembrane region" description="Helical" evidence="9">
    <location>
        <begin position="211"/>
        <end position="233"/>
    </location>
</feature>
<feature type="transmembrane region" description="Helical" evidence="9">
    <location>
        <begin position="266"/>
        <end position="284"/>
    </location>
</feature>
<sequence>MFLRRLGLGTLVAARLLLAYHPALLHLQDDAQLSSPLTSYKRLLEGIFLFQNGVDPYTGGTFRHSPLLLALFSTAFPLSSTTTPIIWLAFDLLGAVSLAKIYHSRTQARDRNRNFVLVAFYLLNPYQLLASLARSTASIENALSLLASAFACSGKSSYALLALAFLTHLSMPAVLLTLPISLLILRGPHSSLATPTAFHSWSKLIPLIAEYSIYVGILSITASSIAGGVHWPYKTWGAFLTLPDLTPNPGLWWYFFTEMFDHFRPFFLAAFSIHMAIYVVPLSLKFQHDPLFAAYIILGIVGLLKPYPTLADAGLFLTLLGVFPEIYQYLRTPIVTALLHLHSSLLLPLFHKLWLSQGTGNANFFYASTLVFALANGFAILDALQAGLRVGLGTRPDGWELVQI</sequence>
<keyword evidence="5 9" id="KW-0812">Transmembrane</keyword>
<evidence type="ECO:0000256" key="1">
    <source>
        <dbReference type="ARBA" id="ARBA00004477"/>
    </source>
</evidence>
<evidence type="ECO:0000256" key="7">
    <source>
        <dbReference type="ARBA" id="ARBA00022989"/>
    </source>
</evidence>
<evidence type="ECO:0000313" key="11">
    <source>
        <dbReference type="EMBL" id="KZS98476.1"/>
    </source>
</evidence>
<dbReference type="Pfam" id="PF06728">
    <property type="entry name" value="PIG-U"/>
    <property type="match status" value="1"/>
</dbReference>
<evidence type="ECO:0000256" key="3">
    <source>
        <dbReference type="ARBA" id="ARBA00010026"/>
    </source>
</evidence>
<name>A0A165A4R0_9AGAM</name>
<proteinExistence type="inferred from homology"/>
<accession>A0A165A4R0</accession>
<dbReference type="Proteomes" id="UP000076722">
    <property type="component" value="Unassembled WGS sequence"/>
</dbReference>
<dbReference type="EMBL" id="KV419395">
    <property type="protein sequence ID" value="KZS98476.1"/>
    <property type="molecule type" value="Genomic_DNA"/>
</dbReference>
<dbReference type="GO" id="GO:0042765">
    <property type="term" value="C:GPI-anchor transamidase complex"/>
    <property type="evidence" value="ECO:0007669"/>
    <property type="project" value="InterPro"/>
</dbReference>
<evidence type="ECO:0000256" key="6">
    <source>
        <dbReference type="ARBA" id="ARBA00022824"/>
    </source>
</evidence>
<dbReference type="PANTHER" id="PTHR13121">
    <property type="entry name" value="GPI TRANSAMIDASE COMPONENT PIG-U"/>
    <property type="match status" value="1"/>
</dbReference>
<keyword evidence="7 9" id="KW-1133">Transmembrane helix</keyword>
<feature type="signal peptide" evidence="10">
    <location>
        <begin position="1"/>
        <end position="19"/>
    </location>
</feature>
<comment type="pathway">
    <text evidence="2">Glycolipid biosynthesis; glycosylphosphatidylinositol-anchor biosynthesis.</text>
</comment>
<evidence type="ECO:0000256" key="2">
    <source>
        <dbReference type="ARBA" id="ARBA00004687"/>
    </source>
</evidence>
<keyword evidence="8 9" id="KW-0472">Membrane</keyword>
<feature type="transmembrane region" description="Helical" evidence="9">
    <location>
        <begin position="330"/>
        <end position="350"/>
    </location>
</feature>
<dbReference type="GO" id="GO:0016255">
    <property type="term" value="P:attachment of GPI anchor to protein"/>
    <property type="evidence" value="ECO:0007669"/>
    <property type="project" value="InterPro"/>
</dbReference>
<gene>
    <name evidence="11" type="ORF">SISNIDRAFT_404599</name>
</gene>
<dbReference type="STRING" id="1314777.A0A165A4R0"/>
<keyword evidence="4" id="KW-0337">GPI-anchor biosynthesis</keyword>
<comment type="subcellular location">
    <subcellularLocation>
        <location evidence="1">Endoplasmic reticulum membrane</location>
        <topology evidence="1">Multi-pass membrane protein</topology>
    </subcellularLocation>
</comment>
<evidence type="ECO:0000256" key="10">
    <source>
        <dbReference type="SAM" id="SignalP"/>
    </source>
</evidence>
<evidence type="ECO:0000256" key="4">
    <source>
        <dbReference type="ARBA" id="ARBA00022502"/>
    </source>
</evidence>
<dbReference type="GO" id="GO:0006506">
    <property type="term" value="P:GPI anchor biosynthetic process"/>
    <property type="evidence" value="ECO:0007669"/>
    <property type="project" value="UniProtKB-UniPathway"/>
</dbReference>
<evidence type="ECO:0000313" key="12">
    <source>
        <dbReference type="Proteomes" id="UP000076722"/>
    </source>
</evidence>
<dbReference type="AlphaFoldDB" id="A0A165A4R0"/>
<protein>
    <submittedName>
        <fullName evidence="11">PIG-U-domain-containing protein</fullName>
    </submittedName>
</protein>
<feature type="chain" id="PRO_5007855142" evidence="10">
    <location>
        <begin position="20"/>
        <end position="404"/>
    </location>
</feature>
<feature type="transmembrane region" description="Helical" evidence="9">
    <location>
        <begin position="362"/>
        <end position="381"/>
    </location>
</feature>
<comment type="similarity">
    <text evidence="3">Belongs to the PIGU family.</text>
</comment>
<evidence type="ECO:0000256" key="5">
    <source>
        <dbReference type="ARBA" id="ARBA00022692"/>
    </source>
</evidence>
<dbReference type="InterPro" id="IPR009600">
    <property type="entry name" value="PIG-U"/>
</dbReference>
<reference evidence="11 12" key="1">
    <citation type="journal article" date="2016" name="Mol. Biol. Evol.">
        <title>Comparative Genomics of Early-Diverging Mushroom-Forming Fungi Provides Insights into the Origins of Lignocellulose Decay Capabilities.</title>
        <authorList>
            <person name="Nagy L.G."/>
            <person name="Riley R."/>
            <person name="Tritt A."/>
            <person name="Adam C."/>
            <person name="Daum C."/>
            <person name="Floudas D."/>
            <person name="Sun H."/>
            <person name="Yadav J.S."/>
            <person name="Pangilinan J."/>
            <person name="Larsson K.H."/>
            <person name="Matsuura K."/>
            <person name="Barry K."/>
            <person name="Labutti K."/>
            <person name="Kuo R."/>
            <person name="Ohm R.A."/>
            <person name="Bhattacharya S.S."/>
            <person name="Shirouzu T."/>
            <person name="Yoshinaga Y."/>
            <person name="Martin F.M."/>
            <person name="Grigoriev I.V."/>
            <person name="Hibbett D.S."/>
        </authorList>
    </citation>
    <scope>NUCLEOTIDE SEQUENCE [LARGE SCALE GENOMIC DNA]</scope>
    <source>
        <strain evidence="11 12">HHB9708</strain>
    </source>
</reference>
<evidence type="ECO:0000256" key="8">
    <source>
        <dbReference type="ARBA" id="ARBA00023136"/>
    </source>
</evidence>
<dbReference type="PANTHER" id="PTHR13121:SF0">
    <property type="entry name" value="PHOSPHATIDYLINOSITOL GLYCAN ANCHOR BIOSYNTHESIS CLASS U PROTEIN"/>
    <property type="match status" value="1"/>
</dbReference>
<feature type="transmembrane region" description="Helical" evidence="9">
    <location>
        <begin position="157"/>
        <end position="185"/>
    </location>
</feature>
<dbReference type="UniPathway" id="UPA00196"/>
<organism evidence="11 12">
    <name type="scientific">Sistotremastrum niveocremeum HHB9708</name>
    <dbReference type="NCBI Taxonomy" id="1314777"/>
    <lineage>
        <taxon>Eukaryota</taxon>
        <taxon>Fungi</taxon>
        <taxon>Dikarya</taxon>
        <taxon>Basidiomycota</taxon>
        <taxon>Agaricomycotina</taxon>
        <taxon>Agaricomycetes</taxon>
        <taxon>Sistotremastrales</taxon>
        <taxon>Sistotremastraceae</taxon>
        <taxon>Sertulicium</taxon>
        <taxon>Sertulicium niveocremeum</taxon>
    </lineage>
</organism>
<feature type="transmembrane region" description="Helical" evidence="9">
    <location>
        <begin position="115"/>
        <end position="137"/>
    </location>
</feature>
<dbReference type="OrthoDB" id="549017at2759"/>